<evidence type="ECO:0000313" key="2">
    <source>
        <dbReference type="Proteomes" id="UP000297700"/>
    </source>
</evidence>
<dbReference type="Proteomes" id="UP000297700">
    <property type="component" value="Unassembled WGS sequence"/>
</dbReference>
<proteinExistence type="predicted"/>
<comment type="caution">
    <text evidence="1">The sequence shown here is derived from an EMBL/GenBank/DDBJ whole genome shotgun (WGS) entry which is preliminary data.</text>
</comment>
<dbReference type="RefSeq" id="WP_135165154.1">
    <property type="nucleotide sequence ID" value="NZ_SPQS01000011.1"/>
</dbReference>
<name>A0A4Y9P0D9_9BRAD</name>
<accession>A0A4Y9P0D9</accession>
<organism evidence="1 2">
    <name type="scientific">Bradyrhizobium frederickii</name>
    <dbReference type="NCBI Taxonomy" id="2560054"/>
    <lineage>
        <taxon>Bacteria</taxon>
        <taxon>Pseudomonadati</taxon>
        <taxon>Pseudomonadota</taxon>
        <taxon>Alphaproteobacteria</taxon>
        <taxon>Hyphomicrobiales</taxon>
        <taxon>Nitrobacteraceae</taxon>
        <taxon>Bradyrhizobium</taxon>
    </lineage>
</organism>
<dbReference type="AlphaFoldDB" id="A0A4Y9P0D9"/>
<protein>
    <submittedName>
        <fullName evidence="1">Uncharacterized protein</fullName>
    </submittedName>
</protein>
<sequence length="77" mass="8324">MRDKLIIVSAAAERGRTAGLVIFAQGMDRAPKAIRRGPDAVDLRVLGGAKTCVFPDSAAHCLILLRERQGRAARVRL</sequence>
<reference evidence="1 2" key="1">
    <citation type="submission" date="2019-03" db="EMBL/GenBank/DDBJ databases">
        <title>Bradyrhizobium strains diversity.</title>
        <authorList>
            <person name="Urquiaga M.C.O."/>
            <person name="Hungria M."/>
            <person name="Delamuta J.R.M."/>
            <person name="Klepa M.S."/>
        </authorList>
    </citation>
    <scope>NUCLEOTIDE SEQUENCE [LARGE SCALE GENOMIC DNA]</scope>
    <source>
        <strain evidence="1 2">CNPSo 3426</strain>
    </source>
</reference>
<evidence type="ECO:0000313" key="1">
    <source>
        <dbReference type="EMBL" id="TFV73634.1"/>
    </source>
</evidence>
<gene>
    <name evidence="1" type="ORF">E4K64_20605</name>
</gene>
<dbReference type="EMBL" id="SPQS01000011">
    <property type="protein sequence ID" value="TFV73634.1"/>
    <property type="molecule type" value="Genomic_DNA"/>
</dbReference>